<dbReference type="PRINTS" id="PR00457">
    <property type="entry name" value="ANPEROXIDASE"/>
</dbReference>
<dbReference type="PANTHER" id="PTHR11903">
    <property type="entry name" value="PROSTAGLANDIN G/H SYNTHASE"/>
    <property type="match status" value="1"/>
</dbReference>
<dbReference type="GO" id="GO:0006631">
    <property type="term" value="P:fatty acid metabolic process"/>
    <property type="evidence" value="ECO:0007669"/>
    <property type="project" value="UniProtKB-ARBA"/>
</dbReference>
<keyword evidence="2 6" id="KW-0479">Metal-binding</keyword>
<dbReference type="GO" id="GO:0005506">
    <property type="term" value="F:iron ion binding"/>
    <property type="evidence" value="ECO:0007669"/>
    <property type="project" value="InterPro"/>
</dbReference>
<evidence type="ECO:0000256" key="7">
    <source>
        <dbReference type="SAM" id="MobiDB-lite"/>
    </source>
</evidence>
<evidence type="ECO:0000256" key="3">
    <source>
        <dbReference type="ARBA" id="ARBA00022964"/>
    </source>
</evidence>
<dbReference type="GO" id="GO:0020037">
    <property type="term" value="F:heme binding"/>
    <property type="evidence" value="ECO:0007669"/>
    <property type="project" value="InterPro"/>
</dbReference>
<feature type="binding site" description="axial binding residue" evidence="6">
    <location>
        <position position="369"/>
    </location>
    <ligand>
        <name>heme b</name>
        <dbReference type="ChEBI" id="CHEBI:60344"/>
    </ligand>
    <ligandPart>
        <name>Fe</name>
        <dbReference type="ChEBI" id="CHEBI:18248"/>
    </ligandPart>
</feature>
<dbReference type="Proteomes" id="UP000308730">
    <property type="component" value="Unassembled WGS sequence"/>
</dbReference>
<dbReference type="PANTHER" id="PTHR11903:SF37">
    <property type="entry name" value="PSI-PRODUCING OXYGENASE A"/>
    <property type="match status" value="1"/>
</dbReference>
<dbReference type="InterPro" id="IPR010255">
    <property type="entry name" value="Haem_peroxidase_sf"/>
</dbReference>
<name>A0A4S4N1Z2_9APHY</name>
<keyword evidence="3" id="KW-0223">Dioxygenase</keyword>
<evidence type="ECO:0000256" key="1">
    <source>
        <dbReference type="ARBA" id="ARBA00022617"/>
    </source>
</evidence>
<gene>
    <name evidence="8" type="ORF">EUX98_g2160</name>
</gene>
<dbReference type="GO" id="GO:0004497">
    <property type="term" value="F:monooxygenase activity"/>
    <property type="evidence" value="ECO:0007669"/>
    <property type="project" value="InterPro"/>
</dbReference>
<sequence length="978" mass="109259">MSSITQLLLSSFKGPPPLPHASKEETYSSRIQDFRDQIKSGLPFALDFSALTGIVDALRHNNAIDDRKMLLEHVLVFLSRLPEGPFQTKLQNAVVELLYNDLPHPPATYIGDKYAWRCADGSNNNLSDPDMGKAGMPYARSVQQVNPLPKNQLPDAGLVFDTLLKREKFVKHPAGLSSMMFAFAALVIHTVFRTSHEDVNINETSSYVDLAPLYGHNQEAQDKVRMRNGRGYLHPDAFAEDRLLLLPPAVCVILVLFNRNHNYIARKLLEINERGTYVDPDTLTSDNPNRGAILLAQEEDLFQTTRLINCTWFASAVFSDYFSAILGLEIRQEDHTLFERGRGNVCSVEFNCLYRWHATTSVEDEQWVHQVFSKIFPGKQPEDLSIQDFKAKAKELHSTDPDVKHWTFGDMQRQSDGTFKDAELAAVLHNATDHAAGAFKARGTPHIMRLHEIMGIEQNRRWGVCSLNDFRKFLGLKAYSTFIEWNSNPEVAAAAEKLYGDINFLELYVGLQAEEAKPVVDGAGLCPSYTISRAILSDAIALTRGDRFYTADYTPFNMTSWGFQDCQRDPSAPGYGSTLGRLFLRTLPTQFNYDSVYTWFPLMTPQAMKPILRKLGDSHLYDFNKPTPTEDVPSIGNYRGAVEVLRSPEKFGTPQHVRSGAIVSGPGFFIASDDGARGEREQRTMLRALVGAPDGAQRILEYFYKTTRSMMMKESWTAVASNTRNVDIARDVLKYVPIHWACETVGIPLKAADAPSDAPGFTPREMWEILSDVYSYLFLDVAQSKLLNLQEKSKAHVDKLLHYIKDSSGVGLNLSVSGILSAVSNIFKTPTNHDELVARFASLGYDSDSVANSMLAILVGSTVELSQALTHLVDFFLDENKPTDVQVLCTKTSFGSKDESQLQGLVMEALRLDPAFRGVYRDSYGEQRVGNLIIKGNSRIFVDIAKANLDPEGFPDPQNVNPGRASRDMYLSGDGCEK</sequence>
<proteinExistence type="predicted"/>
<dbReference type="Gene3D" id="1.10.640.10">
    <property type="entry name" value="Haem peroxidase domain superfamily, animal type"/>
    <property type="match status" value="1"/>
</dbReference>
<evidence type="ECO:0008006" key="10">
    <source>
        <dbReference type="Google" id="ProtNLM"/>
    </source>
</evidence>
<dbReference type="Gene3D" id="1.10.630.10">
    <property type="entry name" value="Cytochrome P450"/>
    <property type="match status" value="1"/>
</dbReference>
<dbReference type="InterPro" id="IPR037120">
    <property type="entry name" value="Haem_peroxidase_sf_animal"/>
</dbReference>
<comment type="caution">
    <text evidence="8">The sequence shown here is derived from an EMBL/GenBank/DDBJ whole genome shotgun (WGS) entry which is preliminary data.</text>
</comment>
<dbReference type="PROSITE" id="PS50292">
    <property type="entry name" value="PEROXIDASE_3"/>
    <property type="match status" value="1"/>
</dbReference>
<dbReference type="SUPFAM" id="SSF48264">
    <property type="entry name" value="Cytochrome P450"/>
    <property type="match status" value="1"/>
</dbReference>
<dbReference type="Pfam" id="PF03098">
    <property type="entry name" value="An_peroxidase"/>
    <property type="match status" value="2"/>
</dbReference>
<keyword evidence="1 6" id="KW-0349">Heme</keyword>
<accession>A0A4S4N1Z2</accession>
<keyword evidence="4" id="KW-0560">Oxidoreductase</keyword>
<dbReference type="InterPro" id="IPR019791">
    <property type="entry name" value="Haem_peroxidase_animal"/>
</dbReference>
<reference evidence="8 9" key="1">
    <citation type="submission" date="2019-02" db="EMBL/GenBank/DDBJ databases">
        <title>Genome sequencing of the rare red list fungi Antrodiella citrinella (Flaviporus citrinellus).</title>
        <authorList>
            <person name="Buettner E."/>
            <person name="Kellner H."/>
        </authorList>
    </citation>
    <scope>NUCLEOTIDE SEQUENCE [LARGE SCALE GENOMIC DNA]</scope>
    <source>
        <strain evidence="8 9">DSM 108506</strain>
    </source>
</reference>
<dbReference type="InterPro" id="IPR050783">
    <property type="entry name" value="Oxylipin_biosynth_metab"/>
</dbReference>
<dbReference type="GO" id="GO:0016705">
    <property type="term" value="F:oxidoreductase activity, acting on paired donors, with incorporation or reduction of molecular oxygen"/>
    <property type="evidence" value="ECO:0007669"/>
    <property type="project" value="InterPro"/>
</dbReference>
<dbReference type="InterPro" id="IPR034812">
    <property type="entry name" value="Ppo-like_N"/>
</dbReference>
<dbReference type="CDD" id="cd09817">
    <property type="entry name" value="linoleate_diol_synthase_like"/>
    <property type="match status" value="1"/>
</dbReference>
<evidence type="ECO:0000256" key="6">
    <source>
        <dbReference type="PIRSR" id="PIRSR619791-2"/>
    </source>
</evidence>
<evidence type="ECO:0000256" key="4">
    <source>
        <dbReference type="ARBA" id="ARBA00023002"/>
    </source>
</evidence>
<keyword evidence="9" id="KW-1185">Reference proteome</keyword>
<evidence type="ECO:0000313" key="9">
    <source>
        <dbReference type="Proteomes" id="UP000308730"/>
    </source>
</evidence>
<dbReference type="GO" id="GO:0006979">
    <property type="term" value="P:response to oxidative stress"/>
    <property type="evidence" value="ECO:0007669"/>
    <property type="project" value="InterPro"/>
</dbReference>
<dbReference type="InterPro" id="IPR036396">
    <property type="entry name" value="Cyt_P450_sf"/>
</dbReference>
<organism evidence="8 9">
    <name type="scientific">Antrodiella citrinella</name>
    <dbReference type="NCBI Taxonomy" id="2447956"/>
    <lineage>
        <taxon>Eukaryota</taxon>
        <taxon>Fungi</taxon>
        <taxon>Dikarya</taxon>
        <taxon>Basidiomycota</taxon>
        <taxon>Agaricomycotina</taxon>
        <taxon>Agaricomycetes</taxon>
        <taxon>Polyporales</taxon>
        <taxon>Steccherinaceae</taxon>
        <taxon>Antrodiella</taxon>
    </lineage>
</organism>
<protein>
    <recommendedName>
        <fullName evidence="10">Linoleate diol synthase</fullName>
    </recommendedName>
</protein>
<dbReference type="SUPFAM" id="SSF48113">
    <property type="entry name" value="Heme-dependent peroxidases"/>
    <property type="match status" value="1"/>
</dbReference>
<dbReference type="GO" id="GO:0004601">
    <property type="term" value="F:peroxidase activity"/>
    <property type="evidence" value="ECO:0007669"/>
    <property type="project" value="InterPro"/>
</dbReference>
<evidence type="ECO:0000256" key="2">
    <source>
        <dbReference type="ARBA" id="ARBA00022723"/>
    </source>
</evidence>
<evidence type="ECO:0000313" key="8">
    <source>
        <dbReference type="EMBL" id="THH32027.1"/>
    </source>
</evidence>
<dbReference type="GO" id="GO:0051213">
    <property type="term" value="F:dioxygenase activity"/>
    <property type="evidence" value="ECO:0007669"/>
    <property type="project" value="UniProtKB-KW"/>
</dbReference>
<dbReference type="OrthoDB" id="823504at2759"/>
<keyword evidence="5 6" id="KW-0408">Iron</keyword>
<dbReference type="AlphaFoldDB" id="A0A4S4N1Z2"/>
<evidence type="ECO:0000256" key="5">
    <source>
        <dbReference type="ARBA" id="ARBA00023004"/>
    </source>
</evidence>
<feature type="region of interest" description="Disordered" evidence="7">
    <location>
        <begin position="952"/>
        <end position="978"/>
    </location>
</feature>
<dbReference type="EMBL" id="SGPM01000031">
    <property type="protein sequence ID" value="THH32027.1"/>
    <property type="molecule type" value="Genomic_DNA"/>
</dbReference>